<keyword evidence="1" id="KW-0472">Membrane</keyword>
<keyword evidence="1" id="KW-1133">Transmembrane helix</keyword>
<feature type="transmembrane region" description="Helical" evidence="1">
    <location>
        <begin position="90"/>
        <end position="113"/>
    </location>
</feature>
<proteinExistence type="predicted"/>
<keyword evidence="3" id="KW-1185">Reference proteome</keyword>
<dbReference type="InterPro" id="IPR009577">
    <property type="entry name" value="Sm_multidrug_ex"/>
</dbReference>
<dbReference type="Proteomes" id="UP001303902">
    <property type="component" value="Chromosome"/>
</dbReference>
<feature type="transmembrane region" description="Helical" evidence="1">
    <location>
        <begin position="33"/>
        <end position="54"/>
    </location>
</feature>
<evidence type="ECO:0000313" key="3">
    <source>
        <dbReference type="Proteomes" id="UP001303902"/>
    </source>
</evidence>
<protein>
    <submittedName>
        <fullName evidence="2">Small multi-drug export protein</fullName>
    </submittedName>
</protein>
<gene>
    <name evidence="2" type="ORF">QWT69_05935</name>
</gene>
<accession>A0ABZ0L900</accession>
<evidence type="ECO:0000256" key="1">
    <source>
        <dbReference type="SAM" id="Phobius"/>
    </source>
</evidence>
<dbReference type="RefSeq" id="WP_317969918.1">
    <property type="nucleotide sequence ID" value="NZ_CP129118.1"/>
</dbReference>
<organism evidence="2 3">
    <name type="scientific">Sporosarcina oncorhynchi</name>
    <dbReference type="NCBI Taxonomy" id="3056444"/>
    <lineage>
        <taxon>Bacteria</taxon>
        <taxon>Bacillati</taxon>
        <taxon>Bacillota</taxon>
        <taxon>Bacilli</taxon>
        <taxon>Bacillales</taxon>
        <taxon>Caryophanaceae</taxon>
        <taxon>Sporosarcina</taxon>
    </lineage>
</organism>
<name>A0ABZ0L900_9BACL</name>
<reference evidence="2 3" key="1">
    <citation type="submission" date="2023-06" db="EMBL/GenBank/DDBJ databases">
        <title>Sporosarcina sp. nov., isolated from Korean tranditional fermented seafood 'Jeotgal'.</title>
        <authorList>
            <person name="Yang A.I."/>
            <person name="Shin N.-R."/>
        </authorList>
    </citation>
    <scope>NUCLEOTIDE SEQUENCE [LARGE SCALE GENOMIC DNA]</scope>
    <source>
        <strain evidence="2 3">T2O-4</strain>
    </source>
</reference>
<dbReference type="Pfam" id="PF06695">
    <property type="entry name" value="Sm_multidrug_ex"/>
    <property type="match status" value="1"/>
</dbReference>
<evidence type="ECO:0000313" key="2">
    <source>
        <dbReference type="EMBL" id="WOV88649.1"/>
    </source>
</evidence>
<feature type="transmembrane region" description="Helical" evidence="1">
    <location>
        <begin position="119"/>
        <end position="145"/>
    </location>
</feature>
<sequence>MVEYFLVFLGAAIPWFEIALVIPLGIIRGLSPIWVMILAFVGNMSTVLIVIYGFQRVQQWMDKRMEKSGKTATKRTERGKRIWNKYGMPGLALCGPILIGTHIAAFIGLLFGATKTNTTIWMTISIAFWTLVFGLVTAAGFDFFVRNF</sequence>
<keyword evidence="1" id="KW-0812">Transmembrane</keyword>
<feature type="transmembrane region" description="Helical" evidence="1">
    <location>
        <begin position="5"/>
        <end position="27"/>
    </location>
</feature>
<dbReference type="EMBL" id="CP129118">
    <property type="protein sequence ID" value="WOV88649.1"/>
    <property type="molecule type" value="Genomic_DNA"/>
</dbReference>